<dbReference type="InterPro" id="IPR038765">
    <property type="entry name" value="Papain-like_cys_pep_sf"/>
</dbReference>
<proteinExistence type="predicted"/>
<dbReference type="PANTHER" id="PTHR21666:SF270">
    <property type="entry name" value="MUREIN HYDROLASE ACTIVATOR ENVC"/>
    <property type="match status" value="1"/>
</dbReference>
<dbReference type="InterPro" id="IPR011055">
    <property type="entry name" value="Dup_hybrid_motif"/>
</dbReference>
<dbReference type="CDD" id="cd12797">
    <property type="entry name" value="M23_peptidase"/>
    <property type="match status" value="1"/>
</dbReference>
<dbReference type="InterPro" id="IPR050570">
    <property type="entry name" value="Cell_wall_metabolism_enzyme"/>
</dbReference>
<keyword evidence="4" id="KW-1185">Reference proteome</keyword>
<organism evidence="3 4">
    <name type="scientific">Hominenteromicrobium mulieris</name>
    <dbReference type="NCBI Taxonomy" id="2885357"/>
    <lineage>
        <taxon>Bacteria</taxon>
        <taxon>Bacillati</taxon>
        <taxon>Bacillota</taxon>
        <taxon>Clostridia</taxon>
        <taxon>Eubacteriales</taxon>
        <taxon>Oscillospiraceae</taxon>
        <taxon>Hominenteromicrobium</taxon>
    </lineage>
</organism>
<dbReference type="EMBL" id="JAJEQC010000015">
    <property type="protein sequence ID" value="MCC2137763.1"/>
    <property type="molecule type" value="Genomic_DNA"/>
</dbReference>
<dbReference type="SUPFAM" id="SSF51261">
    <property type="entry name" value="Duplicated hybrid motif"/>
    <property type="match status" value="1"/>
</dbReference>
<feature type="domain" description="M23ase beta-sheet core" evidence="2">
    <location>
        <begin position="398"/>
        <end position="492"/>
    </location>
</feature>
<dbReference type="SUPFAM" id="SSF54001">
    <property type="entry name" value="Cysteine proteinases"/>
    <property type="match status" value="1"/>
</dbReference>
<dbReference type="Proteomes" id="UP001199424">
    <property type="component" value="Unassembled WGS sequence"/>
</dbReference>
<dbReference type="GO" id="GO:0004222">
    <property type="term" value="F:metalloendopeptidase activity"/>
    <property type="evidence" value="ECO:0007669"/>
    <property type="project" value="TreeGrafter"/>
</dbReference>
<comment type="caution">
    <text evidence="3">The sequence shown here is derived from an EMBL/GenBank/DDBJ whole genome shotgun (WGS) entry which is preliminary data.</text>
</comment>
<dbReference type="Gene3D" id="2.70.70.10">
    <property type="entry name" value="Glucose Permease (Domain IIA)"/>
    <property type="match status" value="1"/>
</dbReference>
<name>A0AAE3DIB9_9FIRM</name>
<sequence>MANPVLIAKLALVAADPKTWQKIIIACISIFIISAALLGSCGAMTFTDLGFDCSQLFSAKLNEYSAVFDSGARINDKLLYAVYAKIFADNDRLKNQTDELIDCFVSDDKLSPLTDSDEIFDKIERTFDLKINAYMRSQLLRLAEQMPTGYADRSTLIRNLKSSDGKTNIGLTNFAINALDAGSGYIYGAYGQDVTMAFLKQQQSRFFTDSDANLTNSEVNFIYETYGGKPAFDCIGLIKAYEWIDEDTGIIRYQSNGFRDVGADGMFRSAVIFGEISSIPDTPGLAVCMSGHIGIYIGNGEVIEAKSNHDGVVKTQLSEGSWTYWMQLPGITYLTGGTHPYGTKKVTLENGRIKEISAGIVAGKGEFEWPLPAPYGKDYITSGSGSRYNPVTGMYENSHGAIDIGAPAMTPIYAAADGTVVMSTWHDSYGNFVKIDHGNGWSTLYAHQTKRVAKVGESVSAGDLIGYVGSTGDSTGNHLHFEIRYNDNRLDPLQFFE</sequence>
<dbReference type="RefSeq" id="WP_308449911.1">
    <property type="nucleotide sequence ID" value="NZ_JAJEQC010000015.1"/>
</dbReference>
<gene>
    <name evidence="3" type="ORF">LKD31_12175</name>
</gene>
<keyword evidence="1" id="KW-0812">Transmembrane</keyword>
<feature type="transmembrane region" description="Helical" evidence="1">
    <location>
        <begin position="23"/>
        <end position="46"/>
    </location>
</feature>
<protein>
    <submittedName>
        <fullName evidence="3">Peptidoglycan DD-metalloendopeptidase family protein</fullName>
    </submittedName>
</protein>
<evidence type="ECO:0000313" key="3">
    <source>
        <dbReference type="EMBL" id="MCC2137763.1"/>
    </source>
</evidence>
<dbReference type="InterPro" id="IPR016047">
    <property type="entry name" value="M23ase_b-sheet_dom"/>
</dbReference>
<dbReference type="PANTHER" id="PTHR21666">
    <property type="entry name" value="PEPTIDASE-RELATED"/>
    <property type="match status" value="1"/>
</dbReference>
<evidence type="ECO:0000256" key="1">
    <source>
        <dbReference type="SAM" id="Phobius"/>
    </source>
</evidence>
<accession>A0AAE3DIB9</accession>
<dbReference type="Pfam" id="PF01551">
    <property type="entry name" value="Peptidase_M23"/>
    <property type="match status" value="1"/>
</dbReference>
<evidence type="ECO:0000313" key="4">
    <source>
        <dbReference type="Proteomes" id="UP001199424"/>
    </source>
</evidence>
<reference evidence="3" key="1">
    <citation type="submission" date="2021-10" db="EMBL/GenBank/DDBJ databases">
        <title>Anaerobic single-cell dispensing facilitates the cultivation of human gut bacteria.</title>
        <authorList>
            <person name="Afrizal A."/>
        </authorList>
    </citation>
    <scope>NUCLEOTIDE SEQUENCE</scope>
    <source>
        <strain evidence="3">CLA-AA-H250</strain>
    </source>
</reference>
<keyword evidence="1" id="KW-1133">Transmembrane helix</keyword>
<evidence type="ECO:0000259" key="2">
    <source>
        <dbReference type="Pfam" id="PF01551"/>
    </source>
</evidence>
<dbReference type="Gene3D" id="3.90.1720.10">
    <property type="entry name" value="endopeptidase domain like (from Nostoc punctiforme)"/>
    <property type="match status" value="1"/>
</dbReference>
<dbReference type="AlphaFoldDB" id="A0AAE3DIB9"/>
<keyword evidence="1" id="KW-0472">Membrane</keyword>